<keyword evidence="4 5" id="KW-0472">Membrane</keyword>
<comment type="caution">
    <text evidence="6">The sequence shown here is derived from an EMBL/GenBank/DDBJ whole genome shotgun (WGS) entry which is preliminary data.</text>
</comment>
<keyword evidence="7" id="KW-1185">Reference proteome</keyword>
<evidence type="ECO:0000256" key="2">
    <source>
        <dbReference type="ARBA" id="ARBA00022692"/>
    </source>
</evidence>
<sequence length="124" mass="14000">MHTEGYLRFSNFSLAEVTGERQQSIKILGTIIAVVLLLAFVERPSSLSISSDPHHRSVPWEPPCGATECVEMLCLFVFCLDLAVKSYLIGWEEFRKTKWLISYTIVISISVIDWVLSVSMACDE</sequence>
<dbReference type="EMBL" id="JAHRIQ010029034">
    <property type="protein sequence ID" value="MEQ2230876.1"/>
    <property type="molecule type" value="Genomic_DNA"/>
</dbReference>
<accession>A0ABV0TEJ7</accession>
<feature type="transmembrane region" description="Helical" evidence="5">
    <location>
        <begin position="100"/>
        <end position="121"/>
    </location>
</feature>
<protein>
    <submittedName>
        <fullName evidence="6">Two pore calcium channel protein 2</fullName>
    </submittedName>
</protein>
<evidence type="ECO:0000256" key="4">
    <source>
        <dbReference type="ARBA" id="ARBA00023136"/>
    </source>
</evidence>
<dbReference type="PANTHER" id="PTHR46768:SF1">
    <property type="entry name" value="TWO PORE CHANNEL PROTEIN 2"/>
    <property type="match status" value="1"/>
</dbReference>
<evidence type="ECO:0000313" key="7">
    <source>
        <dbReference type="Proteomes" id="UP001482620"/>
    </source>
</evidence>
<evidence type="ECO:0000256" key="1">
    <source>
        <dbReference type="ARBA" id="ARBA00004141"/>
    </source>
</evidence>
<evidence type="ECO:0000256" key="5">
    <source>
        <dbReference type="SAM" id="Phobius"/>
    </source>
</evidence>
<comment type="subcellular location">
    <subcellularLocation>
        <location evidence="1">Membrane</location>
        <topology evidence="1">Multi-pass membrane protein</topology>
    </subcellularLocation>
</comment>
<keyword evidence="2 5" id="KW-0812">Transmembrane</keyword>
<dbReference type="Gene3D" id="1.20.120.350">
    <property type="entry name" value="Voltage-gated potassium channels. Chain C"/>
    <property type="match status" value="1"/>
</dbReference>
<name>A0ABV0TEJ7_9TELE</name>
<reference evidence="6 7" key="1">
    <citation type="submission" date="2021-06" db="EMBL/GenBank/DDBJ databases">
        <authorList>
            <person name="Palmer J.M."/>
        </authorList>
    </citation>
    <scope>NUCLEOTIDE SEQUENCE [LARGE SCALE GENOMIC DNA]</scope>
    <source>
        <strain evidence="7">if_2019</strain>
        <tissue evidence="6">Muscle</tissue>
    </source>
</reference>
<dbReference type="InterPro" id="IPR028798">
    <property type="entry name" value="TPC2"/>
</dbReference>
<gene>
    <name evidence="6" type="primary">TPCN2_2</name>
    <name evidence="6" type="ORF">ILYODFUR_033774</name>
</gene>
<dbReference type="PANTHER" id="PTHR46768">
    <property type="entry name" value="TWO PORE CALCIUM CHANNEL PROTEIN 2"/>
    <property type="match status" value="1"/>
</dbReference>
<evidence type="ECO:0000256" key="3">
    <source>
        <dbReference type="ARBA" id="ARBA00022989"/>
    </source>
</evidence>
<dbReference type="InterPro" id="IPR027359">
    <property type="entry name" value="Volt_channel_dom_sf"/>
</dbReference>
<organism evidence="6 7">
    <name type="scientific">Ilyodon furcidens</name>
    <name type="common">goldbreast splitfin</name>
    <dbReference type="NCBI Taxonomy" id="33524"/>
    <lineage>
        <taxon>Eukaryota</taxon>
        <taxon>Metazoa</taxon>
        <taxon>Chordata</taxon>
        <taxon>Craniata</taxon>
        <taxon>Vertebrata</taxon>
        <taxon>Euteleostomi</taxon>
        <taxon>Actinopterygii</taxon>
        <taxon>Neopterygii</taxon>
        <taxon>Teleostei</taxon>
        <taxon>Neoteleostei</taxon>
        <taxon>Acanthomorphata</taxon>
        <taxon>Ovalentaria</taxon>
        <taxon>Atherinomorphae</taxon>
        <taxon>Cyprinodontiformes</taxon>
        <taxon>Goodeidae</taxon>
        <taxon>Ilyodon</taxon>
    </lineage>
</organism>
<dbReference type="Proteomes" id="UP001482620">
    <property type="component" value="Unassembled WGS sequence"/>
</dbReference>
<proteinExistence type="predicted"/>
<evidence type="ECO:0000313" key="6">
    <source>
        <dbReference type="EMBL" id="MEQ2230876.1"/>
    </source>
</evidence>
<keyword evidence="3 5" id="KW-1133">Transmembrane helix</keyword>
<feature type="non-terminal residue" evidence="6">
    <location>
        <position position="124"/>
    </location>
</feature>